<accession>A0AAV7MC11</accession>
<comment type="caution">
    <text evidence="2">The sequence shown here is derived from an EMBL/GenBank/DDBJ whole genome shotgun (WGS) entry which is preliminary data.</text>
</comment>
<reference evidence="2" key="1">
    <citation type="journal article" date="2022" name="bioRxiv">
        <title>Sequencing and chromosome-scale assembly of the giantPleurodeles waltlgenome.</title>
        <authorList>
            <person name="Brown T."/>
            <person name="Elewa A."/>
            <person name="Iarovenko S."/>
            <person name="Subramanian E."/>
            <person name="Araus A.J."/>
            <person name="Petzold A."/>
            <person name="Susuki M."/>
            <person name="Suzuki K.-i.T."/>
            <person name="Hayashi T."/>
            <person name="Toyoda A."/>
            <person name="Oliveira C."/>
            <person name="Osipova E."/>
            <person name="Leigh N.D."/>
            <person name="Simon A."/>
            <person name="Yun M.H."/>
        </authorList>
    </citation>
    <scope>NUCLEOTIDE SEQUENCE</scope>
    <source>
        <strain evidence="2">20211129_DDA</strain>
        <tissue evidence="2">Liver</tissue>
    </source>
</reference>
<sequence>MASSGLGGHEYEQDLTETPRELSYQGLMPTKESQSSASHSSDSEKTRDEPKVSDAGREGWSEMLGLYFPVITNKHRKKLLRLEDHYYNFGDERETIPISPNIIYDL</sequence>
<evidence type="ECO:0000313" key="3">
    <source>
        <dbReference type="Proteomes" id="UP001066276"/>
    </source>
</evidence>
<name>A0AAV7MC11_PLEWA</name>
<feature type="compositionally biased region" description="Basic and acidic residues" evidence="1">
    <location>
        <begin position="41"/>
        <end position="56"/>
    </location>
</feature>
<feature type="compositionally biased region" description="Basic and acidic residues" evidence="1">
    <location>
        <begin position="9"/>
        <end position="20"/>
    </location>
</feature>
<dbReference type="AlphaFoldDB" id="A0AAV7MC11"/>
<dbReference type="EMBL" id="JANPWB010000014">
    <property type="protein sequence ID" value="KAJ1099453.1"/>
    <property type="molecule type" value="Genomic_DNA"/>
</dbReference>
<dbReference type="Proteomes" id="UP001066276">
    <property type="component" value="Chromosome 10"/>
</dbReference>
<gene>
    <name evidence="2" type="ORF">NDU88_004554</name>
</gene>
<organism evidence="2 3">
    <name type="scientific">Pleurodeles waltl</name>
    <name type="common">Iberian ribbed newt</name>
    <dbReference type="NCBI Taxonomy" id="8319"/>
    <lineage>
        <taxon>Eukaryota</taxon>
        <taxon>Metazoa</taxon>
        <taxon>Chordata</taxon>
        <taxon>Craniata</taxon>
        <taxon>Vertebrata</taxon>
        <taxon>Euteleostomi</taxon>
        <taxon>Amphibia</taxon>
        <taxon>Batrachia</taxon>
        <taxon>Caudata</taxon>
        <taxon>Salamandroidea</taxon>
        <taxon>Salamandridae</taxon>
        <taxon>Pleurodelinae</taxon>
        <taxon>Pleurodeles</taxon>
    </lineage>
</organism>
<feature type="region of interest" description="Disordered" evidence="1">
    <location>
        <begin position="1"/>
        <end position="56"/>
    </location>
</feature>
<evidence type="ECO:0000256" key="1">
    <source>
        <dbReference type="SAM" id="MobiDB-lite"/>
    </source>
</evidence>
<protein>
    <submittedName>
        <fullName evidence="2">Uncharacterized protein</fullName>
    </submittedName>
</protein>
<proteinExistence type="predicted"/>
<evidence type="ECO:0000313" key="2">
    <source>
        <dbReference type="EMBL" id="KAJ1099453.1"/>
    </source>
</evidence>
<keyword evidence="3" id="KW-1185">Reference proteome</keyword>